<comment type="caution">
    <text evidence="2">The sequence shown here is derived from an EMBL/GenBank/DDBJ whole genome shotgun (WGS) entry which is preliminary data.</text>
</comment>
<feature type="region of interest" description="Disordered" evidence="1">
    <location>
        <begin position="1"/>
        <end position="29"/>
    </location>
</feature>
<dbReference type="EMBL" id="CAMKVN010000120">
    <property type="protein sequence ID" value="CAI2163902.1"/>
    <property type="molecule type" value="Genomic_DNA"/>
</dbReference>
<proteinExistence type="predicted"/>
<organism evidence="2 3">
    <name type="scientific">Funneliformis geosporum</name>
    <dbReference type="NCBI Taxonomy" id="1117311"/>
    <lineage>
        <taxon>Eukaryota</taxon>
        <taxon>Fungi</taxon>
        <taxon>Fungi incertae sedis</taxon>
        <taxon>Mucoromycota</taxon>
        <taxon>Glomeromycotina</taxon>
        <taxon>Glomeromycetes</taxon>
        <taxon>Glomerales</taxon>
        <taxon>Glomeraceae</taxon>
        <taxon>Funneliformis</taxon>
    </lineage>
</organism>
<reference evidence="2" key="1">
    <citation type="submission" date="2022-08" db="EMBL/GenBank/DDBJ databases">
        <authorList>
            <person name="Kallberg Y."/>
            <person name="Tangrot J."/>
            <person name="Rosling A."/>
        </authorList>
    </citation>
    <scope>NUCLEOTIDE SEQUENCE</scope>
    <source>
        <strain evidence="2">Wild A</strain>
    </source>
</reference>
<evidence type="ECO:0000313" key="3">
    <source>
        <dbReference type="Proteomes" id="UP001153678"/>
    </source>
</evidence>
<keyword evidence="3" id="KW-1185">Reference proteome</keyword>
<evidence type="ECO:0000256" key="1">
    <source>
        <dbReference type="SAM" id="MobiDB-lite"/>
    </source>
</evidence>
<accession>A0A9W4SCI9</accession>
<protein>
    <submittedName>
        <fullName evidence="2">16757_t:CDS:1</fullName>
    </submittedName>
</protein>
<name>A0A9W4SCI9_9GLOM</name>
<evidence type="ECO:0000313" key="2">
    <source>
        <dbReference type="EMBL" id="CAI2163902.1"/>
    </source>
</evidence>
<sequence>MSKLIPVKSHMSNKEGNYSYPTRMSEHSRVQRLKLTPNDRLNNNYPLSANMLIYSSQKSFHQSNGGKLTTTSHLIATDNGHLMIFQIVAWKIYN</sequence>
<dbReference type="Proteomes" id="UP001153678">
    <property type="component" value="Unassembled WGS sequence"/>
</dbReference>
<gene>
    <name evidence="2" type="ORF">FWILDA_LOCUS1299</name>
</gene>
<dbReference type="AlphaFoldDB" id="A0A9W4SCI9"/>